<protein>
    <recommendedName>
        <fullName evidence="4">BCL2 binding component 3</fullName>
    </recommendedName>
</protein>
<evidence type="ECO:0008006" key="4">
    <source>
        <dbReference type="Google" id="ProtNLM"/>
    </source>
</evidence>
<dbReference type="EMBL" id="JAERUA010000011">
    <property type="protein sequence ID" value="KAI1894039.1"/>
    <property type="molecule type" value="Genomic_DNA"/>
</dbReference>
<name>A0A8T3D911_9TELE</name>
<feature type="compositionally biased region" description="Basic and acidic residues" evidence="1">
    <location>
        <begin position="21"/>
        <end position="37"/>
    </location>
</feature>
<accession>A0A8T3D911</accession>
<feature type="compositionally biased region" description="Polar residues" evidence="1">
    <location>
        <begin position="125"/>
        <end position="135"/>
    </location>
</feature>
<organism evidence="2 3">
    <name type="scientific">Albula goreensis</name>
    <dbReference type="NCBI Taxonomy" id="1534307"/>
    <lineage>
        <taxon>Eukaryota</taxon>
        <taxon>Metazoa</taxon>
        <taxon>Chordata</taxon>
        <taxon>Craniata</taxon>
        <taxon>Vertebrata</taxon>
        <taxon>Euteleostomi</taxon>
        <taxon>Actinopterygii</taxon>
        <taxon>Neopterygii</taxon>
        <taxon>Teleostei</taxon>
        <taxon>Albuliformes</taxon>
        <taxon>Albulidae</taxon>
        <taxon>Albula</taxon>
    </lineage>
</organism>
<feature type="compositionally biased region" description="Polar residues" evidence="1">
    <location>
        <begin position="82"/>
        <end position="98"/>
    </location>
</feature>
<comment type="caution">
    <text evidence="2">The sequence shown here is derived from an EMBL/GenBank/DDBJ whole genome shotgun (WGS) entry which is preliminary data.</text>
</comment>
<feature type="region of interest" description="Disordered" evidence="1">
    <location>
        <begin position="62"/>
        <end position="141"/>
    </location>
</feature>
<evidence type="ECO:0000256" key="1">
    <source>
        <dbReference type="SAM" id="MobiDB-lite"/>
    </source>
</evidence>
<feature type="region of interest" description="Disordered" evidence="1">
    <location>
        <begin position="1"/>
        <end position="38"/>
    </location>
</feature>
<evidence type="ECO:0000313" key="2">
    <source>
        <dbReference type="EMBL" id="KAI1894039.1"/>
    </source>
</evidence>
<proteinExistence type="predicted"/>
<keyword evidence="3" id="KW-1185">Reference proteome</keyword>
<reference evidence="2" key="1">
    <citation type="submission" date="2021-01" db="EMBL/GenBank/DDBJ databases">
        <authorList>
            <person name="Zahm M."/>
            <person name="Roques C."/>
            <person name="Cabau C."/>
            <person name="Klopp C."/>
            <person name="Donnadieu C."/>
            <person name="Jouanno E."/>
            <person name="Lampietro C."/>
            <person name="Louis A."/>
            <person name="Herpin A."/>
            <person name="Echchiki A."/>
            <person name="Berthelot C."/>
            <person name="Parey E."/>
            <person name="Roest-Crollius H."/>
            <person name="Braasch I."/>
            <person name="Postlethwait J."/>
            <person name="Bobe J."/>
            <person name="Montfort J."/>
            <person name="Bouchez O."/>
            <person name="Begum T."/>
            <person name="Mejri S."/>
            <person name="Adams A."/>
            <person name="Chen W.-J."/>
            <person name="Guiguen Y."/>
        </authorList>
    </citation>
    <scope>NUCLEOTIDE SEQUENCE</scope>
    <source>
        <tissue evidence="2">Blood</tissue>
    </source>
</reference>
<gene>
    <name evidence="2" type="ORF">AGOR_G00129880</name>
</gene>
<dbReference type="AlphaFoldDB" id="A0A8T3D911"/>
<sequence>MARPQTNGGVDSGGQGGQRSCRMEALRPDGTRQEAWHRGGVHALQVGYQPCYPRRDIATQTSYSTATHGPDATPASLPSEPSVPSSGSAHTLVRQSTDTGRDLRTSVEGPLPDLLPQRQHPLGQPTGNSGQNAEQNLEDEVSGRVADQLRIIGDEMNAMFLQRRNAGPQLQDWRGLCWGLFTLITDTLSTLYLRRHR</sequence>
<dbReference type="OrthoDB" id="9879526at2759"/>
<dbReference type="Proteomes" id="UP000829720">
    <property type="component" value="Unassembled WGS sequence"/>
</dbReference>
<evidence type="ECO:0000313" key="3">
    <source>
        <dbReference type="Proteomes" id="UP000829720"/>
    </source>
</evidence>